<reference evidence="1 2" key="1">
    <citation type="submission" date="2021-05" db="EMBL/GenBank/DDBJ databases">
        <title>Comparative genomic studies on the polysaccharide-degrading batcterial strains of the Flammeovirga genus.</title>
        <authorList>
            <person name="Zewei F."/>
            <person name="Zheng Z."/>
            <person name="Yu L."/>
            <person name="Ruyue G."/>
            <person name="Yanhong M."/>
            <person name="Yuanyuan C."/>
            <person name="Jingyan G."/>
            <person name="Wenjun H."/>
        </authorList>
    </citation>
    <scope>NUCLEOTIDE SEQUENCE [LARGE SCALE GENOMIC DNA]</scope>
    <source>
        <strain evidence="1 2">YS10</strain>
    </source>
</reference>
<proteinExistence type="predicted"/>
<evidence type="ECO:0008006" key="3">
    <source>
        <dbReference type="Google" id="ProtNLM"/>
    </source>
</evidence>
<evidence type="ECO:0000313" key="2">
    <source>
        <dbReference type="Proteomes" id="UP000682802"/>
    </source>
</evidence>
<evidence type="ECO:0000313" key="1">
    <source>
        <dbReference type="EMBL" id="QWG07750.1"/>
    </source>
</evidence>
<dbReference type="Proteomes" id="UP000682802">
    <property type="component" value="Chromosome 1"/>
</dbReference>
<gene>
    <name evidence="1" type="ORF">KM029_02075</name>
</gene>
<dbReference type="RefSeq" id="WP_144075131.1">
    <property type="nucleotide sequence ID" value="NZ_CP076128.1"/>
</dbReference>
<protein>
    <recommendedName>
        <fullName evidence="3">DUF2490 domain-containing protein</fullName>
    </recommendedName>
</protein>
<sequence>MITFYKTIFRFFNITLFFLILFSGTVFSQETEKKYYDNSYWTFWNVDYELNNNDSLFFEINTRSSAFDSYIIDGLNINRAHIMLGYAHKFKNKKLMVGGSVRDVFEPNWNVLFLRAFFQHNGQIGGGLLDFQKRLQYEQILHNKTGDTSGSRDDYGRIGFWIMLGRNFTIAQAKLRAEFSYELFVNTNNSSSEDRSVDLTRLRFDVYYRFAEDKFRVGLFAMRDTQYYFAPASGPSYDADGNLISDGKPERNLNLITPTYGITFKYSIRQKEECNCPGEKRKRK</sequence>
<keyword evidence="2" id="KW-1185">Reference proteome</keyword>
<dbReference type="EMBL" id="CP076128">
    <property type="protein sequence ID" value="QWG07750.1"/>
    <property type="molecule type" value="Genomic_DNA"/>
</dbReference>
<organism evidence="1 2">
    <name type="scientific">Flammeovirga kamogawensis</name>
    <dbReference type="NCBI Taxonomy" id="373891"/>
    <lineage>
        <taxon>Bacteria</taxon>
        <taxon>Pseudomonadati</taxon>
        <taxon>Bacteroidota</taxon>
        <taxon>Cytophagia</taxon>
        <taxon>Cytophagales</taxon>
        <taxon>Flammeovirgaceae</taxon>
        <taxon>Flammeovirga</taxon>
    </lineage>
</organism>
<accession>A0ABX8GVX5</accession>
<name>A0ABX8GVX5_9BACT</name>